<evidence type="ECO:0000313" key="1">
    <source>
        <dbReference type="EMBL" id="AEG72762.1"/>
    </source>
</evidence>
<gene>
    <name evidence="1" type="ordered locus">MHF_0490</name>
</gene>
<name>F6FHM3_MYCHI</name>
<dbReference type="Proteomes" id="UP000007952">
    <property type="component" value="Chromosome"/>
</dbReference>
<dbReference type="HOGENOM" id="CLU_147349_0_0_14"/>
<dbReference type="STRING" id="859194.MHF_0490"/>
<reference evidence="1 2" key="1">
    <citation type="journal article" date="2011" name="J. Bacteriol.">
        <title>Complete genome sequences of two hemotropic Mycoplasmas, Mycoplasma haemofelis strain Ohio2 and Mycoplasma suis strain Illinois.</title>
        <authorList>
            <person name="Messick J.B."/>
            <person name="Santos A.P."/>
            <person name="Guimaraes A.M."/>
        </authorList>
    </citation>
    <scope>NUCLEOTIDE SEQUENCE [LARGE SCALE GENOMIC DNA]</scope>
    <source>
        <strain evidence="1 2">Ohio2</strain>
    </source>
</reference>
<sequence length="137" mass="15727">MLKKLVPLGGVAFASTIAGIYALTRPNEERYKSKMPSYKEVFEHVQKWRADTRHSVDIDIDMRNPEDSAWWSERGKEFKKFYKGDWQDFRDKCFSEIKAAGTNLNSIFGDSASFYSKAEEVPPSSSFSSLCVYRNSS</sequence>
<evidence type="ECO:0000313" key="2">
    <source>
        <dbReference type="Proteomes" id="UP000007952"/>
    </source>
</evidence>
<dbReference type="BioCyc" id="MHAE859194:G1GR7-480-MONOMER"/>
<dbReference type="EMBL" id="CP002808">
    <property type="protein sequence ID" value="AEG72762.1"/>
    <property type="molecule type" value="Genomic_DNA"/>
</dbReference>
<protein>
    <submittedName>
        <fullName evidence="1">Uncharacterized protein</fullName>
    </submittedName>
</protein>
<reference key="2">
    <citation type="submission" date="2011-05" db="EMBL/GenBank/DDBJ databases">
        <title>The Genome of Mycoplasma haemofelis Strain Ohio2, a pathogenic hemoplasma of the cat.</title>
        <authorList>
            <person name="Santos A.P."/>
            <person name="Guimaraes A.M.S."/>
            <person name="SanMiguel P.J."/>
            <person name="Martin S.W."/>
            <person name="Messick J.B."/>
        </authorList>
    </citation>
    <scope>NUCLEOTIDE SEQUENCE</scope>
    <source>
        <strain>Ohio2</strain>
    </source>
</reference>
<proteinExistence type="predicted"/>
<dbReference type="AlphaFoldDB" id="F6FHM3"/>
<dbReference type="KEGG" id="mhf:MHF_0490"/>
<accession>F6FHM3</accession>
<organism evidence="1 2">
    <name type="scientific">Mycoplasma haemofelis (strain Ohio2)</name>
    <dbReference type="NCBI Taxonomy" id="859194"/>
    <lineage>
        <taxon>Bacteria</taxon>
        <taxon>Bacillati</taxon>
        <taxon>Mycoplasmatota</taxon>
        <taxon>Mollicutes</taxon>
        <taxon>Mycoplasmataceae</taxon>
        <taxon>Mycoplasma</taxon>
    </lineage>
</organism>